<dbReference type="Pfam" id="PF22624">
    <property type="entry name" value="AASDHPPT_N"/>
    <property type="match status" value="1"/>
</dbReference>
<gene>
    <name evidence="5" type="ORF">SAMN05660420_03031</name>
</gene>
<dbReference type="PANTHER" id="PTHR12215:SF10">
    <property type="entry name" value="L-AMINOADIPATE-SEMIALDEHYDE DEHYDROGENASE-PHOSPHOPANTETHEINYL TRANSFERASE"/>
    <property type="match status" value="1"/>
</dbReference>
<dbReference type="InterPro" id="IPR037143">
    <property type="entry name" value="4-PPantetheinyl_Trfase_dom_sf"/>
</dbReference>
<protein>
    <submittedName>
        <fullName evidence="5">4'-phosphopantetheinyl transferase</fullName>
    </submittedName>
</protein>
<dbReference type="SUPFAM" id="SSF56214">
    <property type="entry name" value="4'-phosphopantetheinyl transferase"/>
    <property type="match status" value="2"/>
</dbReference>
<dbReference type="Proteomes" id="UP000199409">
    <property type="component" value="Unassembled WGS sequence"/>
</dbReference>
<dbReference type="EMBL" id="FNQN01000011">
    <property type="protein sequence ID" value="SEA74483.1"/>
    <property type="molecule type" value="Genomic_DNA"/>
</dbReference>
<keyword evidence="6" id="KW-1185">Reference proteome</keyword>
<organism evidence="5 6">
    <name type="scientific">Desulfuromusa kysingii</name>
    <dbReference type="NCBI Taxonomy" id="37625"/>
    <lineage>
        <taxon>Bacteria</taxon>
        <taxon>Pseudomonadati</taxon>
        <taxon>Thermodesulfobacteriota</taxon>
        <taxon>Desulfuromonadia</taxon>
        <taxon>Desulfuromonadales</taxon>
        <taxon>Geopsychrobacteraceae</taxon>
        <taxon>Desulfuromusa</taxon>
    </lineage>
</organism>
<evidence type="ECO:0000256" key="1">
    <source>
        <dbReference type="ARBA" id="ARBA00010990"/>
    </source>
</evidence>
<sequence length="234" mass="26950">MRAGITLWRSPPSNFYLGNNQLHLWRFRLGAMAESGYCFHGVLSPDELTRAERLLTLDKRNQFITARGSLRLILGKYLQVSPDQIQFQYNQYGKPALAGQQQAISFNLSHSGEWGVLVVAREVAVGVDVERIDPDLQCLQLAQNYYNEHEQFLLNQYSPLRKRRGFFRLWTQKEAMLKLLGTGFRTDPQNNDGSIEFMTFPLAAAYMCSVAFKGEIAQIRRIHLSDTDLFYDQF</sequence>
<dbReference type="GO" id="GO:0005829">
    <property type="term" value="C:cytosol"/>
    <property type="evidence" value="ECO:0007669"/>
    <property type="project" value="TreeGrafter"/>
</dbReference>
<dbReference type="PANTHER" id="PTHR12215">
    <property type="entry name" value="PHOSPHOPANTETHEINE TRANSFERASE"/>
    <property type="match status" value="1"/>
</dbReference>
<dbReference type="InterPro" id="IPR055066">
    <property type="entry name" value="AASDHPPT_N"/>
</dbReference>
<evidence type="ECO:0000256" key="2">
    <source>
        <dbReference type="ARBA" id="ARBA00022679"/>
    </source>
</evidence>
<dbReference type="InterPro" id="IPR008278">
    <property type="entry name" value="4-PPantetheinyl_Trfase_dom"/>
</dbReference>
<comment type="similarity">
    <text evidence="1">Belongs to the P-Pant transferase superfamily. Gsp/Sfp/HetI/AcpT family.</text>
</comment>
<feature type="domain" description="4'-phosphopantetheinyl transferase N-terminal" evidence="4">
    <location>
        <begin position="42"/>
        <end position="118"/>
    </location>
</feature>
<dbReference type="AlphaFoldDB" id="A0A1H4DNX3"/>
<evidence type="ECO:0000313" key="5">
    <source>
        <dbReference type="EMBL" id="SEA74483.1"/>
    </source>
</evidence>
<keyword evidence="2 5" id="KW-0808">Transferase</keyword>
<evidence type="ECO:0000259" key="3">
    <source>
        <dbReference type="Pfam" id="PF01648"/>
    </source>
</evidence>
<proteinExistence type="inferred from homology"/>
<accession>A0A1H4DNX3</accession>
<dbReference type="STRING" id="37625.SAMN05660420_03031"/>
<dbReference type="InterPro" id="IPR050559">
    <property type="entry name" value="P-Pant_transferase_sf"/>
</dbReference>
<dbReference type="Gene3D" id="3.90.470.20">
    <property type="entry name" value="4'-phosphopantetheinyl transferase domain"/>
    <property type="match status" value="2"/>
</dbReference>
<evidence type="ECO:0000259" key="4">
    <source>
        <dbReference type="Pfam" id="PF22624"/>
    </source>
</evidence>
<dbReference type="GO" id="GO:0008897">
    <property type="term" value="F:holo-[acyl-carrier-protein] synthase activity"/>
    <property type="evidence" value="ECO:0007669"/>
    <property type="project" value="InterPro"/>
</dbReference>
<evidence type="ECO:0000313" key="6">
    <source>
        <dbReference type="Proteomes" id="UP000199409"/>
    </source>
</evidence>
<dbReference type="Pfam" id="PF01648">
    <property type="entry name" value="ACPS"/>
    <property type="match status" value="1"/>
</dbReference>
<dbReference type="GO" id="GO:0019878">
    <property type="term" value="P:lysine biosynthetic process via aminoadipic acid"/>
    <property type="evidence" value="ECO:0007669"/>
    <property type="project" value="TreeGrafter"/>
</dbReference>
<name>A0A1H4DNX3_9BACT</name>
<feature type="domain" description="4'-phosphopantetheinyl transferase" evidence="3">
    <location>
        <begin position="124"/>
        <end position="197"/>
    </location>
</feature>
<reference evidence="5 6" key="1">
    <citation type="submission" date="2016-10" db="EMBL/GenBank/DDBJ databases">
        <authorList>
            <person name="de Groot N.N."/>
        </authorList>
    </citation>
    <scope>NUCLEOTIDE SEQUENCE [LARGE SCALE GENOMIC DNA]</scope>
    <source>
        <strain evidence="5 6">DSM 7343</strain>
    </source>
</reference>
<dbReference type="GO" id="GO:0000287">
    <property type="term" value="F:magnesium ion binding"/>
    <property type="evidence" value="ECO:0007669"/>
    <property type="project" value="InterPro"/>
</dbReference>